<dbReference type="InterPro" id="IPR027417">
    <property type="entry name" value="P-loop_NTPase"/>
</dbReference>
<dbReference type="InterPro" id="IPR000330">
    <property type="entry name" value="SNF2_N"/>
</dbReference>
<dbReference type="InterPro" id="IPR038718">
    <property type="entry name" value="SNF2-like_sf"/>
</dbReference>
<dbReference type="SUPFAM" id="SSF52540">
    <property type="entry name" value="P-loop containing nucleoside triphosphate hydrolases"/>
    <property type="match status" value="1"/>
</dbReference>
<evidence type="ECO:0000313" key="5">
    <source>
        <dbReference type="Proteomes" id="UP000673691"/>
    </source>
</evidence>
<keyword evidence="1" id="KW-0547">Nucleotide-binding</keyword>
<accession>A0A8H7ZX89</accession>
<feature type="domain" description="SNF2 N-terminal" evidence="3">
    <location>
        <begin position="3"/>
        <end position="104"/>
    </location>
</feature>
<dbReference type="Gene3D" id="3.40.50.300">
    <property type="entry name" value="P-loop containing nucleotide triphosphate hydrolases"/>
    <property type="match status" value="1"/>
</dbReference>
<dbReference type="Proteomes" id="UP000673691">
    <property type="component" value="Unassembled WGS sequence"/>
</dbReference>
<reference evidence="4 5" key="1">
    <citation type="journal article" name="Sci. Rep.">
        <title>Genome-scale phylogenetic analyses confirm Olpidium as the closest living zoosporic fungus to the non-flagellated, terrestrial fungi.</title>
        <authorList>
            <person name="Chang Y."/>
            <person name="Rochon D."/>
            <person name="Sekimoto S."/>
            <person name="Wang Y."/>
            <person name="Chovatia M."/>
            <person name="Sandor L."/>
            <person name="Salamov A."/>
            <person name="Grigoriev I.V."/>
            <person name="Stajich J.E."/>
            <person name="Spatafora J.W."/>
        </authorList>
    </citation>
    <scope>NUCLEOTIDE SEQUENCE [LARGE SCALE GENOMIC DNA]</scope>
    <source>
        <strain evidence="4">S191</strain>
    </source>
</reference>
<dbReference type="Pfam" id="PF00176">
    <property type="entry name" value="SNF2-rel_dom"/>
    <property type="match status" value="1"/>
</dbReference>
<protein>
    <submittedName>
        <fullName evidence="4">SNF2 family N-terminal domain-containing protein</fullName>
    </submittedName>
</protein>
<dbReference type="PANTHER" id="PTHR10799">
    <property type="entry name" value="SNF2/RAD54 HELICASE FAMILY"/>
    <property type="match status" value="1"/>
</dbReference>
<dbReference type="OrthoDB" id="5857104at2759"/>
<evidence type="ECO:0000256" key="1">
    <source>
        <dbReference type="ARBA" id="ARBA00022741"/>
    </source>
</evidence>
<evidence type="ECO:0000313" key="4">
    <source>
        <dbReference type="EMBL" id="KAG5461080.1"/>
    </source>
</evidence>
<keyword evidence="5" id="KW-1185">Reference proteome</keyword>
<name>A0A8H7ZX89_9FUNG</name>
<dbReference type="GO" id="GO:0005524">
    <property type="term" value="F:ATP binding"/>
    <property type="evidence" value="ECO:0007669"/>
    <property type="project" value="InterPro"/>
</dbReference>
<dbReference type="AlphaFoldDB" id="A0A8H7ZX89"/>
<organism evidence="4 5">
    <name type="scientific">Olpidium bornovanus</name>
    <dbReference type="NCBI Taxonomy" id="278681"/>
    <lineage>
        <taxon>Eukaryota</taxon>
        <taxon>Fungi</taxon>
        <taxon>Fungi incertae sedis</taxon>
        <taxon>Olpidiomycota</taxon>
        <taxon>Olpidiomycotina</taxon>
        <taxon>Olpidiomycetes</taxon>
        <taxon>Olpidiales</taxon>
        <taxon>Olpidiaceae</taxon>
        <taxon>Olpidium</taxon>
    </lineage>
</organism>
<comment type="caution">
    <text evidence="4">The sequence shown here is derived from an EMBL/GenBank/DDBJ whole genome shotgun (WGS) entry which is preliminary data.</text>
</comment>
<sequence>MLSHIVREFNSKNRLLLTETLLQNNLHELWALMNYLLPDVFFSFEAFNSWFPARGADEGKVVAQLHKVLRRFLLRRIKPDVEKSLLPKRQVNVYVNLSSTQRRWCVVELELCLLMFIQILKCVCSPKCVPGAGGKIGEQDSAF</sequence>
<dbReference type="Gene3D" id="3.40.50.10810">
    <property type="entry name" value="Tandem AAA-ATPase domain"/>
    <property type="match status" value="1"/>
</dbReference>
<evidence type="ECO:0000259" key="3">
    <source>
        <dbReference type="Pfam" id="PF00176"/>
    </source>
</evidence>
<evidence type="ECO:0000256" key="2">
    <source>
        <dbReference type="ARBA" id="ARBA00022840"/>
    </source>
</evidence>
<keyword evidence="2" id="KW-0067">ATP-binding</keyword>
<gene>
    <name evidence="4" type="ORF">BJ554DRAFT_6784</name>
</gene>
<dbReference type="EMBL" id="JAEFCI010004238">
    <property type="protein sequence ID" value="KAG5461080.1"/>
    <property type="molecule type" value="Genomic_DNA"/>
</dbReference>
<proteinExistence type="predicted"/>